<feature type="domain" description="HTH arsR-type" evidence="4">
    <location>
        <begin position="248"/>
        <end position="323"/>
    </location>
</feature>
<dbReference type="Pfam" id="PF19361">
    <property type="entry name" value="DUF5937"/>
    <property type="match status" value="1"/>
</dbReference>
<dbReference type="PANTHER" id="PTHR43132">
    <property type="entry name" value="ARSENICAL RESISTANCE OPERON REPRESSOR ARSR-RELATED"/>
    <property type="match status" value="1"/>
</dbReference>
<dbReference type="InterPro" id="IPR036390">
    <property type="entry name" value="WH_DNA-bd_sf"/>
</dbReference>
<name>A0A3E0HQL1_9PSEU</name>
<dbReference type="CDD" id="cd00090">
    <property type="entry name" value="HTH_ARSR"/>
    <property type="match status" value="1"/>
</dbReference>
<reference evidence="5 6" key="1">
    <citation type="submission" date="2018-08" db="EMBL/GenBank/DDBJ databases">
        <title>Genomic Encyclopedia of Archaeal and Bacterial Type Strains, Phase II (KMG-II): from individual species to whole genera.</title>
        <authorList>
            <person name="Goeker M."/>
        </authorList>
    </citation>
    <scope>NUCLEOTIDE SEQUENCE [LARGE SCALE GENOMIC DNA]</scope>
    <source>
        <strain evidence="5 6">DSM 45791</strain>
    </source>
</reference>
<dbReference type="OrthoDB" id="3460651at2"/>
<dbReference type="GO" id="GO:0003700">
    <property type="term" value="F:DNA-binding transcription factor activity"/>
    <property type="evidence" value="ECO:0007669"/>
    <property type="project" value="InterPro"/>
</dbReference>
<evidence type="ECO:0000313" key="6">
    <source>
        <dbReference type="Proteomes" id="UP000256269"/>
    </source>
</evidence>
<dbReference type="Gene3D" id="1.10.10.10">
    <property type="entry name" value="Winged helix-like DNA-binding domain superfamily/Winged helix DNA-binding domain"/>
    <property type="match status" value="1"/>
</dbReference>
<sequence length="324" mass="35180">MIRFEVGGEDLLRSRFALSPLFELDGLLRRLAARRLPPAWLTRITPSYRLLQRSPAFRAVLALHSPRHGPAFIAPPPQGLAQTVAADLAVVRATPLEQAREEIAECLRQRPSADEEALAVLAAADVVDQVADALDRAWHDLLAPDWPQLRAICERDVVHRAGRLGSGGWLAALDGLHARVRWRDGGIEVLRNTLERAIDLRGEGLLLVPSVFVWPGVAVHHEDPWPKTLIYPARGVAALWEHPAPVPGALGALLGRSRAQLLAALDTPASTTQLARSLGLAVGAVGDHLTVLRRAGLLDRVRAGRSVLYHRTPLGDALAAQVEE</sequence>
<dbReference type="InterPro" id="IPR011991">
    <property type="entry name" value="ArsR-like_HTH"/>
</dbReference>
<keyword evidence="2" id="KW-0238">DNA-binding</keyword>
<dbReference type="SMART" id="SM00418">
    <property type="entry name" value="HTH_ARSR"/>
    <property type="match status" value="1"/>
</dbReference>
<protein>
    <submittedName>
        <fullName evidence="5">Helix-turn-helix protein</fullName>
    </submittedName>
</protein>
<dbReference type="Proteomes" id="UP000256269">
    <property type="component" value="Unassembled WGS sequence"/>
</dbReference>
<evidence type="ECO:0000259" key="4">
    <source>
        <dbReference type="SMART" id="SM00418"/>
    </source>
</evidence>
<dbReference type="AlphaFoldDB" id="A0A3E0HQL1"/>
<dbReference type="PANTHER" id="PTHR43132:SF6">
    <property type="entry name" value="HTH-TYPE TRANSCRIPTIONAL REPRESSOR CZRA"/>
    <property type="match status" value="1"/>
</dbReference>
<gene>
    <name evidence="5" type="ORF">BCF44_105577</name>
</gene>
<comment type="caution">
    <text evidence="5">The sequence shown here is derived from an EMBL/GenBank/DDBJ whole genome shotgun (WGS) entry which is preliminary data.</text>
</comment>
<dbReference type="RefSeq" id="WP_116175442.1">
    <property type="nucleotide sequence ID" value="NZ_CP144375.1"/>
</dbReference>
<evidence type="ECO:0000313" key="5">
    <source>
        <dbReference type="EMBL" id="REH48717.1"/>
    </source>
</evidence>
<evidence type="ECO:0000256" key="3">
    <source>
        <dbReference type="ARBA" id="ARBA00023163"/>
    </source>
</evidence>
<evidence type="ECO:0000256" key="1">
    <source>
        <dbReference type="ARBA" id="ARBA00023015"/>
    </source>
</evidence>
<proteinExistence type="predicted"/>
<dbReference type="InterPro" id="IPR045981">
    <property type="entry name" value="DUF5937"/>
</dbReference>
<accession>A0A3E0HQL1</accession>
<keyword evidence="3" id="KW-0804">Transcription</keyword>
<dbReference type="SUPFAM" id="SSF46785">
    <property type="entry name" value="Winged helix' DNA-binding domain"/>
    <property type="match status" value="1"/>
</dbReference>
<keyword evidence="1" id="KW-0805">Transcription regulation</keyword>
<dbReference type="InterPro" id="IPR036388">
    <property type="entry name" value="WH-like_DNA-bd_sf"/>
</dbReference>
<dbReference type="InterPro" id="IPR051011">
    <property type="entry name" value="Metal_resp_trans_reg"/>
</dbReference>
<organism evidence="5 6">
    <name type="scientific">Kutzneria buriramensis</name>
    <dbReference type="NCBI Taxonomy" id="1045776"/>
    <lineage>
        <taxon>Bacteria</taxon>
        <taxon>Bacillati</taxon>
        <taxon>Actinomycetota</taxon>
        <taxon>Actinomycetes</taxon>
        <taxon>Pseudonocardiales</taxon>
        <taxon>Pseudonocardiaceae</taxon>
        <taxon>Kutzneria</taxon>
    </lineage>
</organism>
<dbReference type="GO" id="GO:0003677">
    <property type="term" value="F:DNA binding"/>
    <property type="evidence" value="ECO:0007669"/>
    <property type="project" value="UniProtKB-KW"/>
</dbReference>
<keyword evidence="6" id="KW-1185">Reference proteome</keyword>
<dbReference type="Pfam" id="PF12840">
    <property type="entry name" value="HTH_20"/>
    <property type="match status" value="1"/>
</dbReference>
<dbReference type="InterPro" id="IPR001845">
    <property type="entry name" value="HTH_ArsR_DNA-bd_dom"/>
</dbReference>
<evidence type="ECO:0000256" key="2">
    <source>
        <dbReference type="ARBA" id="ARBA00023125"/>
    </source>
</evidence>
<dbReference type="EMBL" id="QUNO01000005">
    <property type="protein sequence ID" value="REH48717.1"/>
    <property type="molecule type" value="Genomic_DNA"/>
</dbReference>